<dbReference type="EMBL" id="CADILN010000010">
    <property type="protein sequence ID" value="CAB4051809.1"/>
    <property type="molecule type" value="Genomic_DNA"/>
</dbReference>
<organism evidence="1 2">
    <name type="scientific">Paraburkholderia phenoliruptrix</name>
    <dbReference type="NCBI Taxonomy" id="252970"/>
    <lineage>
        <taxon>Bacteria</taxon>
        <taxon>Pseudomonadati</taxon>
        <taxon>Pseudomonadota</taxon>
        <taxon>Betaproteobacteria</taxon>
        <taxon>Burkholderiales</taxon>
        <taxon>Burkholderiaceae</taxon>
        <taxon>Paraburkholderia</taxon>
    </lineage>
</organism>
<evidence type="ECO:0008006" key="3">
    <source>
        <dbReference type="Google" id="ProtNLM"/>
    </source>
</evidence>
<evidence type="ECO:0000313" key="1">
    <source>
        <dbReference type="EMBL" id="CAB4051809.1"/>
    </source>
</evidence>
<protein>
    <recommendedName>
        <fullName evidence="3">Transposase IS4-like domain-containing protein</fullName>
    </recommendedName>
</protein>
<name>A0A6J5KC55_9BURK</name>
<dbReference type="AlphaFoldDB" id="A0A6J5KC55"/>
<accession>A0A6J5KC55</accession>
<gene>
    <name evidence="1" type="ORF">LMG9964_05488</name>
</gene>
<sequence length="134" mass="15048">MWVANPRKPGVTGLLTRLRKIVPLVNVGLQTMKTSGPTNRTRKRALDLRVGLVIERYRMAKSFELNIADTSLTFSSKQAQIDAEAALDGLYALRTNVPGDQLSDVQTVLAYKRLLRAERAFRSMKTVDLHVRPI</sequence>
<proteinExistence type="predicted"/>
<evidence type="ECO:0000313" key="2">
    <source>
        <dbReference type="Proteomes" id="UP000494102"/>
    </source>
</evidence>
<dbReference type="Proteomes" id="UP000494102">
    <property type="component" value="Unassembled WGS sequence"/>
</dbReference>
<reference evidence="1 2" key="1">
    <citation type="submission" date="2020-04" db="EMBL/GenBank/DDBJ databases">
        <authorList>
            <person name="De Canck E."/>
        </authorList>
    </citation>
    <scope>NUCLEOTIDE SEQUENCE [LARGE SCALE GENOMIC DNA]</scope>
    <source>
        <strain evidence="1 2">LMG 9964</strain>
    </source>
</reference>